<reference evidence="1" key="1">
    <citation type="submission" date="2014-12" db="EMBL/GenBank/DDBJ databases">
        <title>Insight into the proteome of Arion vulgaris.</title>
        <authorList>
            <person name="Aradska J."/>
            <person name="Bulat T."/>
            <person name="Smidak R."/>
            <person name="Sarate P."/>
            <person name="Gangsoo J."/>
            <person name="Sialana F."/>
            <person name="Bilban M."/>
            <person name="Lubec G."/>
        </authorList>
    </citation>
    <scope>NUCLEOTIDE SEQUENCE</scope>
    <source>
        <tissue evidence="1">Skin</tissue>
    </source>
</reference>
<dbReference type="AlphaFoldDB" id="A0A0B6ZFU1"/>
<dbReference type="EMBL" id="HACG01020437">
    <property type="protein sequence ID" value="CEK67302.1"/>
    <property type="molecule type" value="Transcribed_RNA"/>
</dbReference>
<gene>
    <name evidence="1" type="primary">ORF62132</name>
</gene>
<organism evidence="1">
    <name type="scientific">Arion vulgaris</name>
    <dbReference type="NCBI Taxonomy" id="1028688"/>
    <lineage>
        <taxon>Eukaryota</taxon>
        <taxon>Metazoa</taxon>
        <taxon>Spiralia</taxon>
        <taxon>Lophotrochozoa</taxon>
        <taxon>Mollusca</taxon>
        <taxon>Gastropoda</taxon>
        <taxon>Heterobranchia</taxon>
        <taxon>Euthyneura</taxon>
        <taxon>Panpulmonata</taxon>
        <taxon>Eupulmonata</taxon>
        <taxon>Stylommatophora</taxon>
        <taxon>Helicina</taxon>
        <taxon>Arionoidea</taxon>
        <taxon>Arionidae</taxon>
        <taxon>Arion</taxon>
    </lineage>
</organism>
<sequence>MRIVFLERDNVTPLSESGNNNDDYSASFELYPFYEGSSYSFYKGLMNGDGHLRGQFCVVRAMLDTVAEEKDWADMMRRATE</sequence>
<evidence type="ECO:0000313" key="1">
    <source>
        <dbReference type="EMBL" id="CEK67302.1"/>
    </source>
</evidence>
<accession>A0A0B6ZFU1</accession>
<feature type="non-terminal residue" evidence="1">
    <location>
        <position position="81"/>
    </location>
</feature>
<name>A0A0B6ZFU1_9EUPU</name>
<proteinExistence type="predicted"/>
<protein>
    <submittedName>
        <fullName evidence="1">Uncharacterized protein</fullName>
    </submittedName>
</protein>